<dbReference type="Gene3D" id="3.15.10.30">
    <property type="entry name" value="Haemolymph juvenile hormone binding protein"/>
    <property type="match status" value="1"/>
</dbReference>
<name>A0A5N4A1X8_PHOPY</name>
<dbReference type="OrthoDB" id="8196554at2759"/>
<dbReference type="InterPro" id="IPR010562">
    <property type="entry name" value="Haemolymph_juvenile_hormone-bd"/>
</dbReference>
<proteinExistence type="predicted"/>
<protein>
    <submittedName>
        <fullName evidence="2">Uncharacterized protein</fullName>
    </submittedName>
</protein>
<keyword evidence="1" id="KW-0732">Signal</keyword>
<accession>A0A5N4A1X8</accession>
<organism evidence="2 3">
    <name type="scientific">Photinus pyralis</name>
    <name type="common">Common eastern firefly</name>
    <name type="synonym">Lampyris pyralis</name>
    <dbReference type="NCBI Taxonomy" id="7054"/>
    <lineage>
        <taxon>Eukaryota</taxon>
        <taxon>Metazoa</taxon>
        <taxon>Ecdysozoa</taxon>
        <taxon>Arthropoda</taxon>
        <taxon>Hexapoda</taxon>
        <taxon>Insecta</taxon>
        <taxon>Pterygota</taxon>
        <taxon>Neoptera</taxon>
        <taxon>Endopterygota</taxon>
        <taxon>Coleoptera</taxon>
        <taxon>Polyphaga</taxon>
        <taxon>Elateriformia</taxon>
        <taxon>Elateroidea</taxon>
        <taxon>Lampyridae</taxon>
        <taxon>Lampyrinae</taxon>
        <taxon>Photinus</taxon>
    </lineage>
</organism>
<dbReference type="PANTHER" id="PTHR11008:SF32">
    <property type="entry name" value="CIRCADIAN CLOCK-CONTROLLED PROTEIN DAYWAKE-RELATED"/>
    <property type="match status" value="1"/>
</dbReference>
<comment type="caution">
    <text evidence="2">The sequence shown here is derived from an EMBL/GenBank/DDBJ whole genome shotgun (WGS) entry which is preliminary data.</text>
</comment>
<dbReference type="InterPro" id="IPR038606">
    <property type="entry name" value="To_sf"/>
</dbReference>
<dbReference type="SMART" id="SM00700">
    <property type="entry name" value="JHBP"/>
    <property type="match status" value="1"/>
</dbReference>
<dbReference type="PANTHER" id="PTHR11008">
    <property type="entry name" value="PROTEIN TAKEOUT-LIKE PROTEIN"/>
    <property type="match status" value="1"/>
</dbReference>
<evidence type="ECO:0000313" key="2">
    <source>
        <dbReference type="EMBL" id="KAB0791289.1"/>
    </source>
</evidence>
<sequence length="251" mass="28750">MRTIVWLCCILVTCHASHRRTFLSLFKVCPRSNPHWNDCLKDAIQDALSVLKDGLYQYHFPSMNPIKVENWVVEPTPVLNFVQELENIELFNHTEVTIEKVDAIESDGEFTLKIKCTGPAVRYSADYKYVDAIIDGFDYSSEGRSDYMIVGYRADLSMAGKVGVNGLLKITKSEVNIKCDTFYGVYKSTDKELSTRINNFLDVNRIVLNPHVMKKFGDLHAYAYKVLANTIFAQIRFDEMFPSSELRRCTS</sequence>
<dbReference type="AlphaFoldDB" id="A0A5N4A1X8"/>
<dbReference type="EMBL" id="VVIM01000011">
    <property type="protein sequence ID" value="KAB0791289.1"/>
    <property type="molecule type" value="Genomic_DNA"/>
</dbReference>
<reference evidence="2 3" key="1">
    <citation type="journal article" date="2018" name="Elife">
        <title>Firefly genomes illuminate parallel origins of bioluminescence in beetles.</title>
        <authorList>
            <person name="Fallon T.R."/>
            <person name="Lower S.E."/>
            <person name="Chang C.H."/>
            <person name="Bessho-Uehara M."/>
            <person name="Martin G.J."/>
            <person name="Bewick A.J."/>
            <person name="Behringer M."/>
            <person name="Debat H.J."/>
            <person name="Wong I."/>
            <person name="Day J.C."/>
            <person name="Suvorov A."/>
            <person name="Silva C.J."/>
            <person name="Stanger-Hall K.F."/>
            <person name="Hall D.W."/>
            <person name="Schmitz R.J."/>
            <person name="Nelson D.R."/>
            <person name="Lewis S.M."/>
            <person name="Shigenobu S."/>
            <person name="Bybee S.M."/>
            <person name="Larracuente A.M."/>
            <person name="Oba Y."/>
            <person name="Weng J.K."/>
        </authorList>
    </citation>
    <scope>NUCLEOTIDE SEQUENCE [LARGE SCALE GENOMIC DNA]</scope>
    <source>
        <strain evidence="2">1611_PpyrPB1</strain>
        <tissue evidence="2">Whole body</tissue>
    </source>
</reference>
<feature type="chain" id="PRO_5024384318" evidence="1">
    <location>
        <begin position="17"/>
        <end position="251"/>
    </location>
</feature>
<feature type="signal peptide" evidence="1">
    <location>
        <begin position="1"/>
        <end position="16"/>
    </location>
</feature>
<dbReference type="InParanoid" id="A0A5N4A1X8"/>
<dbReference type="GO" id="GO:0005615">
    <property type="term" value="C:extracellular space"/>
    <property type="evidence" value="ECO:0007669"/>
    <property type="project" value="TreeGrafter"/>
</dbReference>
<dbReference type="Pfam" id="PF06585">
    <property type="entry name" value="JHBP"/>
    <property type="match status" value="1"/>
</dbReference>
<dbReference type="Proteomes" id="UP000327044">
    <property type="component" value="Unassembled WGS sequence"/>
</dbReference>
<evidence type="ECO:0000256" key="1">
    <source>
        <dbReference type="SAM" id="SignalP"/>
    </source>
</evidence>
<keyword evidence="3" id="KW-1185">Reference proteome</keyword>
<evidence type="ECO:0000313" key="3">
    <source>
        <dbReference type="Proteomes" id="UP000327044"/>
    </source>
</evidence>
<gene>
    <name evidence="2" type="ORF">PPYR_03089</name>
</gene>